<accession>A0AAV5ASX4</accession>
<evidence type="ECO:0000313" key="5">
    <source>
        <dbReference type="Proteomes" id="UP001207736"/>
    </source>
</evidence>
<dbReference type="RefSeq" id="WP_264846984.1">
    <property type="nucleotide sequence ID" value="NZ_BPMA01000037.1"/>
</dbReference>
<evidence type="ECO:0000256" key="1">
    <source>
        <dbReference type="SAM" id="MobiDB-lite"/>
    </source>
</evidence>
<reference evidence="3 6" key="1">
    <citation type="submission" date="2021-11" db="EMBL/GenBank/DDBJ databases">
        <title>Draft genome sequence of Capnocytophaga sp. strain KC07075 isolated from cat oral cavity.</title>
        <authorList>
            <person name="Suzuki M."/>
            <person name="Imaoka K."/>
            <person name="Kimura M."/>
            <person name="Morikawa S."/>
            <person name="Maeda K."/>
        </authorList>
    </citation>
    <scope>NUCLEOTIDE SEQUENCE</scope>
    <source>
        <strain evidence="3">KC07075</strain>
        <strain evidence="4 6">KC07079</strain>
    </source>
</reference>
<sequence>MKYILFIILSCSIFLVACQKHTSEFPNQEQSVTDSLIQKSYSIDKLPFEKEKLEQLLRSSVREKQGELPISAYGIENNLSLGNEVVENSYNQTTTYSIGINEKKSSDNSFKNLVIEKSENKEATYLITYHPSETYTKAVKKGFIDTPYQGTYDVKLLSLYDKDLGKENKDAIVSICVTTTVAVRCTAGGRHHPNEAHQCKGTPEQKPRWDTRTTCTTISNRGNGAGPVLPEEPNFDAMIDRNGSSSASPPASAPPKPLKDIENKTPRYDCLDPNCKSVSYYDPMVISPILYSFPTELYELKALLDEDVFIWIGETMSPTKISQLVALFNNSDFNTKVSIIERIKNARKNGINANDIVFDIPEQIFDNITNPKIKCIHDKLRYGENDYVKQILDKFEGDGTDFDIIISSRDKVITPDGRDVNGITRYTEGNKNIYIEISISKSDSRSVLDVARTIFHEYIHADIFRKLKNPKKVIRDDFESVLSQYALERGSDQHDIMANLYIPLLQNAMRQFHQQQMPREYKYIKDKFFNNRLTEDLFYEALAWRGISMYGMTAYTNMPQDKREIIEKDATQVIVYDLTKNAPCK</sequence>
<feature type="region of interest" description="Disordered" evidence="1">
    <location>
        <begin position="220"/>
        <end position="263"/>
    </location>
</feature>
<dbReference type="EMBL" id="BQKB01000053">
    <property type="protein sequence ID" value="GJM53939.1"/>
    <property type="molecule type" value="Genomic_DNA"/>
</dbReference>
<evidence type="ECO:0000313" key="6">
    <source>
        <dbReference type="Proteomes" id="UP001208692"/>
    </source>
</evidence>
<comment type="caution">
    <text evidence="3">The sequence shown here is derived from an EMBL/GenBank/DDBJ whole genome shotgun (WGS) entry which is preliminary data.</text>
</comment>
<dbReference type="EMBL" id="BQKA01000027">
    <property type="protein sequence ID" value="GJM50444.1"/>
    <property type="molecule type" value="Genomic_DNA"/>
</dbReference>
<evidence type="ECO:0000313" key="4">
    <source>
        <dbReference type="EMBL" id="GJM53939.1"/>
    </source>
</evidence>
<evidence type="ECO:0000313" key="3">
    <source>
        <dbReference type="EMBL" id="GJM50444.1"/>
    </source>
</evidence>
<dbReference type="PROSITE" id="PS51257">
    <property type="entry name" value="PROKAR_LIPOPROTEIN"/>
    <property type="match status" value="1"/>
</dbReference>
<name>A0AAV5ASX4_9FLAO</name>
<feature type="signal peptide" evidence="2">
    <location>
        <begin position="1"/>
        <end position="17"/>
    </location>
</feature>
<protein>
    <submittedName>
        <fullName evidence="3">Uncharacterized protein</fullName>
    </submittedName>
</protein>
<proteinExistence type="predicted"/>
<feature type="chain" id="PRO_5043674717" evidence="2">
    <location>
        <begin position="18"/>
        <end position="585"/>
    </location>
</feature>
<evidence type="ECO:0000256" key="2">
    <source>
        <dbReference type="SAM" id="SignalP"/>
    </source>
</evidence>
<dbReference type="Proteomes" id="UP001207736">
    <property type="component" value="Unassembled WGS sequence"/>
</dbReference>
<organism evidence="3 5">
    <name type="scientific">Capnocytophaga catalasegens</name>
    <dbReference type="NCBI Taxonomy" id="1004260"/>
    <lineage>
        <taxon>Bacteria</taxon>
        <taxon>Pseudomonadati</taxon>
        <taxon>Bacteroidota</taxon>
        <taxon>Flavobacteriia</taxon>
        <taxon>Flavobacteriales</taxon>
        <taxon>Flavobacteriaceae</taxon>
        <taxon>Capnocytophaga</taxon>
    </lineage>
</organism>
<dbReference type="Proteomes" id="UP001208692">
    <property type="component" value="Unassembled WGS sequence"/>
</dbReference>
<dbReference type="AlphaFoldDB" id="A0AAV5ASX4"/>
<keyword evidence="2" id="KW-0732">Signal</keyword>
<gene>
    <name evidence="3" type="ORF">RCZ15_14170</name>
    <name evidence="4" type="ORF">RCZ16_22550</name>
</gene>
<keyword evidence="6" id="KW-1185">Reference proteome</keyword>